<evidence type="ECO:0000256" key="6">
    <source>
        <dbReference type="ARBA" id="ARBA00023014"/>
    </source>
</evidence>
<dbReference type="OrthoDB" id="7459360at2"/>
<keyword evidence="2" id="KW-0349">Heme</keyword>
<keyword evidence="3" id="KW-0479">Metal-binding</keyword>
<dbReference type="GO" id="GO:0046872">
    <property type="term" value="F:metal ion binding"/>
    <property type="evidence" value="ECO:0007669"/>
    <property type="project" value="UniProtKB-KW"/>
</dbReference>
<dbReference type="InterPro" id="IPR036136">
    <property type="entry name" value="Nit/Sulf_reduc_fer-like_dom_sf"/>
</dbReference>
<protein>
    <submittedName>
        <fullName evidence="8">Precorrin-3B synthase</fullName>
    </submittedName>
</protein>
<dbReference type="InterPro" id="IPR012798">
    <property type="entry name" value="Cbl_synth_CobG-like"/>
</dbReference>
<dbReference type="SUPFAM" id="SSF56014">
    <property type="entry name" value="Nitrite and sulphite reductase 4Fe-4S domain-like"/>
    <property type="match status" value="1"/>
</dbReference>
<evidence type="ECO:0000256" key="2">
    <source>
        <dbReference type="ARBA" id="ARBA00022617"/>
    </source>
</evidence>
<dbReference type="EMBL" id="FZQB01000001">
    <property type="protein sequence ID" value="SNT68559.1"/>
    <property type="molecule type" value="Genomic_DNA"/>
</dbReference>
<keyword evidence="4" id="KW-0560">Oxidoreductase</keyword>
<evidence type="ECO:0000256" key="3">
    <source>
        <dbReference type="ARBA" id="ARBA00022723"/>
    </source>
</evidence>
<dbReference type="PANTHER" id="PTHR32439">
    <property type="entry name" value="FERREDOXIN--NITRITE REDUCTASE, CHLOROPLASTIC"/>
    <property type="match status" value="1"/>
</dbReference>
<dbReference type="Pfam" id="PF03460">
    <property type="entry name" value="NIR_SIR_ferr"/>
    <property type="match status" value="1"/>
</dbReference>
<dbReference type="InterPro" id="IPR005117">
    <property type="entry name" value="NiRdtase/SiRdtase_haem-b_fer"/>
</dbReference>
<name>A0A239PMF3_9RHOB</name>
<dbReference type="AlphaFoldDB" id="A0A239PMF3"/>
<dbReference type="Proteomes" id="UP000198307">
    <property type="component" value="Unassembled WGS sequence"/>
</dbReference>
<keyword evidence="1" id="KW-0004">4Fe-4S</keyword>
<dbReference type="GO" id="GO:0051539">
    <property type="term" value="F:4 iron, 4 sulfur cluster binding"/>
    <property type="evidence" value="ECO:0007669"/>
    <property type="project" value="UniProtKB-KW"/>
</dbReference>
<dbReference type="Gene3D" id="3.90.480.20">
    <property type="match status" value="1"/>
</dbReference>
<dbReference type="InterPro" id="IPR006066">
    <property type="entry name" value="NO2/SO3_Rdtase_FeS/sirohaem_BS"/>
</dbReference>
<dbReference type="InterPro" id="IPR045854">
    <property type="entry name" value="NO2/SO3_Rdtase_4Fe4S_sf"/>
</dbReference>
<dbReference type="Gene3D" id="3.30.413.10">
    <property type="entry name" value="Sulfite Reductase Hemoprotein, domain 1"/>
    <property type="match status" value="1"/>
</dbReference>
<gene>
    <name evidence="8" type="ORF">SAMN05444959_101116</name>
</gene>
<evidence type="ECO:0000256" key="4">
    <source>
        <dbReference type="ARBA" id="ARBA00023002"/>
    </source>
</evidence>
<accession>A0A239PMF3</accession>
<feature type="domain" description="Nitrite/Sulfite reductase ferredoxin-like" evidence="7">
    <location>
        <begin position="14"/>
        <end position="79"/>
    </location>
</feature>
<dbReference type="InterPro" id="IPR051329">
    <property type="entry name" value="NIR_SIR_4Fe-4S"/>
</dbReference>
<dbReference type="GO" id="GO:0016491">
    <property type="term" value="F:oxidoreductase activity"/>
    <property type="evidence" value="ECO:0007669"/>
    <property type="project" value="UniProtKB-KW"/>
</dbReference>
<dbReference type="PROSITE" id="PS00365">
    <property type="entry name" value="NIR_SIR"/>
    <property type="match status" value="1"/>
</dbReference>
<evidence type="ECO:0000313" key="8">
    <source>
        <dbReference type="EMBL" id="SNT68559.1"/>
    </source>
</evidence>
<keyword evidence="5" id="KW-0408">Iron</keyword>
<reference evidence="8 9" key="1">
    <citation type="submission" date="2017-07" db="EMBL/GenBank/DDBJ databases">
        <authorList>
            <person name="Sun Z.S."/>
            <person name="Albrecht U."/>
            <person name="Echele G."/>
            <person name="Lee C.C."/>
        </authorList>
    </citation>
    <scope>NUCLEOTIDE SEQUENCE [LARGE SCALE GENOMIC DNA]</scope>
    <source>
        <strain evidence="8 9">DSM 14827</strain>
    </source>
</reference>
<dbReference type="NCBIfam" id="TIGR02435">
    <property type="entry name" value="CobG"/>
    <property type="match status" value="1"/>
</dbReference>
<proteinExistence type="predicted"/>
<dbReference type="SUPFAM" id="SSF55124">
    <property type="entry name" value="Nitrite/Sulfite reductase N-terminal domain-like"/>
    <property type="match status" value="1"/>
</dbReference>
<dbReference type="GO" id="GO:0020037">
    <property type="term" value="F:heme binding"/>
    <property type="evidence" value="ECO:0007669"/>
    <property type="project" value="InterPro"/>
</dbReference>
<sequence>MSRIKGWCPGALRPMESGDGWIARIKPRGGRITSAQANAIASAAMRHGNGLIDLTSRANLQIRGIARDSYPTLIAELRDAGLIDRDIGAETRRNVILSPFADARAEELAARLEQLLTECDLELPAKFGFAVDCGAQRVLSDTPADIRIERGETGDLILRADGCETGNALLDMEQALQLARWFLDQHGAPDGRGRMKALIATGARPRGADLRPVPSAAPLSVGPVPQGRLVALEFGQCDGRTLAALARYGSLRMTPWRMLLVPAFDPLPGMSHLIQSPDDPRLRVYACSGGPACPQGHAATRPLARDLAPHLPKGAVLHVSGCSKGCGWPRKADITLTATPSGFFDLVRGGTASDLPEQRGLSPATISKAL</sequence>
<keyword evidence="6" id="KW-0411">Iron-sulfur</keyword>
<evidence type="ECO:0000313" key="9">
    <source>
        <dbReference type="Proteomes" id="UP000198307"/>
    </source>
</evidence>
<dbReference type="RefSeq" id="WP_089342480.1">
    <property type="nucleotide sequence ID" value="NZ_CP067129.1"/>
</dbReference>
<organism evidence="8 9">
    <name type="scientific">Paracoccus seriniphilus</name>
    <dbReference type="NCBI Taxonomy" id="184748"/>
    <lineage>
        <taxon>Bacteria</taxon>
        <taxon>Pseudomonadati</taxon>
        <taxon>Pseudomonadota</taxon>
        <taxon>Alphaproteobacteria</taxon>
        <taxon>Rhodobacterales</taxon>
        <taxon>Paracoccaceae</taxon>
        <taxon>Paracoccus</taxon>
    </lineage>
</organism>
<evidence type="ECO:0000256" key="1">
    <source>
        <dbReference type="ARBA" id="ARBA00022485"/>
    </source>
</evidence>
<evidence type="ECO:0000256" key="5">
    <source>
        <dbReference type="ARBA" id="ARBA00023004"/>
    </source>
</evidence>
<evidence type="ECO:0000259" key="7">
    <source>
        <dbReference type="Pfam" id="PF03460"/>
    </source>
</evidence>
<dbReference type="PANTHER" id="PTHR32439:SF9">
    <property type="entry name" value="BLR3264 PROTEIN"/>
    <property type="match status" value="1"/>
</dbReference>
<keyword evidence="9" id="KW-1185">Reference proteome</keyword>